<evidence type="ECO:0000313" key="2">
    <source>
        <dbReference type="EMBL" id="TVU47363.1"/>
    </source>
</evidence>
<dbReference type="PROSITE" id="PS50181">
    <property type="entry name" value="FBOX"/>
    <property type="match status" value="1"/>
</dbReference>
<dbReference type="InterPro" id="IPR001810">
    <property type="entry name" value="F-box_dom"/>
</dbReference>
<evidence type="ECO:0000313" key="3">
    <source>
        <dbReference type="Proteomes" id="UP000324897"/>
    </source>
</evidence>
<dbReference type="OrthoDB" id="692435at2759"/>
<dbReference type="InterPro" id="IPR050233">
    <property type="entry name" value="A_thaliana_F-box"/>
</dbReference>
<dbReference type="EMBL" id="RWGY01000004">
    <property type="protein sequence ID" value="TVU47363.1"/>
    <property type="molecule type" value="Genomic_DNA"/>
</dbReference>
<reference evidence="2 3" key="1">
    <citation type="journal article" date="2019" name="Sci. Rep.">
        <title>A high-quality genome of Eragrostis curvula grass provides insights into Poaceae evolution and supports new strategies to enhance forage quality.</title>
        <authorList>
            <person name="Carballo J."/>
            <person name="Santos B.A.C.M."/>
            <person name="Zappacosta D."/>
            <person name="Garbus I."/>
            <person name="Selva J.P."/>
            <person name="Gallo C.A."/>
            <person name="Diaz A."/>
            <person name="Albertini E."/>
            <person name="Caccamo M."/>
            <person name="Echenique V."/>
        </authorList>
    </citation>
    <scope>NUCLEOTIDE SEQUENCE [LARGE SCALE GENOMIC DNA]</scope>
    <source>
        <strain evidence="3">cv. Victoria</strain>
        <tissue evidence="2">Leaf</tissue>
    </source>
</reference>
<dbReference type="Proteomes" id="UP000324897">
    <property type="component" value="Chromosome 5"/>
</dbReference>
<feature type="non-terminal residue" evidence="2">
    <location>
        <position position="1"/>
    </location>
</feature>
<gene>
    <name evidence="2" type="ORF">EJB05_06962</name>
</gene>
<dbReference type="PANTHER" id="PTHR47993:SF149">
    <property type="entry name" value="F-BOX DOMAIN CONTAINING PROTEIN, EXPRESSED"/>
    <property type="match status" value="1"/>
</dbReference>
<dbReference type="Pfam" id="PF12937">
    <property type="entry name" value="F-box-like"/>
    <property type="match status" value="1"/>
</dbReference>
<accession>A0A5J9WH15</accession>
<dbReference type="PANTHER" id="PTHR47993">
    <property type="entry name" value="OS09G0372900 PROTEIN-RELATED"/>
    <property type="match status" value="1"/>
</dbReference>
<protein>
    <recommendedName>
        <fullName evidence="1">F-box domain-containing protein</fullName>
    </recommendedName>
</protein>
<organism evidence="2 3">
    <name type="scientific">Eragrostis curvula</name>
    <name type="common">weeping love grass</name>
    <dbReference type="NCBI Taxonomy" id="38414"/>
    <lineage>
        <taxon>Eukaryota</taxon>
        <taxon>Viridiplantae</taxon>
        <taxon>Streptophyta</taxon>
        <taxon>Embryophyta</taxon>
        <taxon>Tracheophyta</taxon>
        <taxon>Spermatophyta</taxon>
        <taxon>Magnoliopsida</taxon>
        <taxon>Liliopsida</taxon>
        <taxon>Poales</taxon>
        <taxon>Poaceae</taxon>
        <taxon>PACMAD clade</taxon>
        <taxon>Chloridoideae</taxon>
        <taxon>Eragrostideae</taxon>
        <taxon>Eragrostidinae</taxon>
        <taxon>Eragrostis</taxon>
    </lineage>
</organism>
<proteinExistence type="predicted"/>
<name>A0A5J9WH15_9POAL</name>
<feature type="domain" description="F-box" evidence="1">
    <location>
        <begin position="1"/>
        <end position="46"/>
    </location>
</feature>
<comment type="caution">
    <text evidence="2">The sequence shown here is derived from an EMBL/GenBank/DDBJ whole genome shotgun (WGS) entry which is preliminary data.</text>
</comment>
<dbReference type="InterPro" id="IPR036047">
    <property type="entry name" value="F-box-like_dom_sf"/>
</dbReference>
<dbReference type="SUPFAM" id="SSF81383">
    <property type="entry name" value="F-box domain"/>
    <property type="match status" value="1"/>
</dbReference>
<dbReference type="Gramene" id="TVU47363">
    <property type="protein sequence ID" value="TVU47363"/>
    <property type="gene ID" value="EJB05_06962"/>
</dbReference>
<evidence type="ECO:0000259" key="1">
    <source>
        <dbReference type="PROSITE" id="PS50181"/>
    </source>
</evidence>
<dbReference type="AlphaFoldDB" id="A0A5J9WH15"/>
<dbReference type="Gene3D" id="1.20.1280.50">
    <property type="match status" value="1"/>
</dbReference>
<keyword evidence="3" id="KW-1185">Reference proteome</keyword>
<sequence length="270" mass="31136">MSLIDFPEEILLEILLLLPPKSVLRCRAVCKALRRLATNRAFLLAHHHRQPARRLVSFVRDVDINHDLTWEFWIIALKPWTSAPTNSVPCDVGSNNQRHIISGLSSAPMRKWLPRGSAAEDIEGPTISHGNLHWLPHTGRQRNILVFDTTNEIFRLLLAPVTIELGASLLEIDGMLAMSNSHVGESYVDLWLLQDYRLAVWVRKYHVELPVIEFRRFEEDDDNWFAQANGYELYGSFATWMRNIEISERAVFMLIKILISHLGYLKLSFT</sequence>
<dbReference type="SMART" id="SM00256">
    <property type="entry name" value="FBOX"/>
    <property type="match status" value="1"/>
</dbReference>